<reference evidence="1" key="1">
    <citation type="submission" date="2016-04" db="EMBL/GenBank/DDBJ databases">
        <authorList>
            <person name="Evans L.H."/>
            <person name="Alamgir A."/>
            <person name="Owens N."/>
            <person name="Weber N.D."/>
            <person name="Virtaneva K."/>
            <person name="Barbian K."/>
            <person name="Babar A."/>
            <person name="Rosenke K."/>
        </authorList>
    </citation>
    <scope>NUCLEOTIDE SEQUENCE</scope>
    <source>
        <strain evidence="1">86-2</strain>
    </source>
</reference>
<gene>
    <name evidence="1" type="ORF">KL86DYS2_13458</name>
</gene>
<proteinExistence type="predicted"/>
<organism evidence="1">
    <name type="scientific">uncultured Dysgonomonas sp</name>
    <dbReference type="NCBI Taxonomy" id="206096"/>
    <lineage>
        <taxon>Bacteria</taxon>
        <taxon>Pseudomonadati</taxon>
        <taxon>Bacteroidota</taxon>
        <taxon>Bacteroidia</taxon>
        <taxon>Bacteroidales</taxon>
        <taxon>Dysgonomonadaceae</taxon>
        <taxon>Dysgonomonas</taxon>
        <taxon>environmental samples</taxon>
    </lineage>
</organism>
<protein>
    <submittedName>
        <fullName evidence="1">Uncharacterized protein</fullName>
    </submittedName>
</protein>
<dbReference type="AlphaFoldDB" id="A0A212KAK2"/>
<evidence type="ECO:0000313" key="1">
    <source>
        <dbReference type="EMBL" id="SBW08774.1"/>
    </source>
</evidence>
<sequence length="69" mass="8215">MLCYIFCINIFVFSETMFSFDKNMNIITLKYNERLNIERGHSSIAKGLFHDFFAYKTAFYISYSCPCRV</sequence>
<dbReference type="EMBL" id="FLUL01000001">
    <property type="protein sequence ID" value="SBW08774.1"/>
    <property type="molecule type" value="Genomic_DNA"/>
</dbReference>
<name>A0A212KAK2_9BACT</name>
<accession>A0A212KAK2</accession>